<dbReference type="EMBL" id="CP063361">
    <property type="protein sequence ID" value="UOD28601.1"/>
    <property type="molecule type" value="Genomic_DNA"/>
</dbReference>
<protein>
    <submittedName>
        <fullName evidence="2">Uncharacterized protein</fullName>
    </submittedName>
</protein>
<accession>A0ABY4A4V7</accession>
<dbReference type="RefSeq" id="WP_243489753.1">
    <property type="nucleotide sequence ID" value="NZ_CP063361.1"/>
</dbReference>
<evidence type="ECO:0000313" key="3">
    <source>
        <dbReference type="Proteomes" id="UP000831532"/>
    </source>
</evidence>
<name>A0ABY4A4V7_9BURK</name>
<evidence type="ECO:0000256" key="1">
    <source>
        <dbReference type="SAM" id="MobiDB-lite"/>
    </source>
</evidence>
<evidence type="ECO:0000313" key="2">
    <source>
        <dbReference type="EMBL" id="UOD28601.1"/>
    </source>
</evidence>
<keyword evidence="3" id="KW-1185">Reference proteome</keyword>
<feature type="region of interest" description="Disordered" evidence="1">
    <location>
        <begin position="25"/>
        <end position="55"/>
    </location>
</feature>
<feature type="compositionally biased region" description="Polar residues" evidence="1">
    <location>
        <begin position="30"/>
        <end position="42"/>
    </location>
</feature>
<sequence>MEFFIDRKTLLAINRLAAEMLREMDKRNSAAASRQASPTGTPGSRGVQMDSDLWPSATTRFSPQEIRQALLMATKKLNSVEPLNCLTKGRVPNEREEQR</sequence>
<proteinExistence type="predicted"/>
<gene>
    <name evidence="2" type="ORF">INH39_24605</name>
</gene>
<reference evidence="2 3" key="1">
    <citation type="submission" date="2020-10" db="EMBL/GenBank/DDBJ databases">
        <title>Genome analysis of Massilia species.</title>
        <authorList>
            <person name="Jung D.-H."/>
        </authorList>
    </citation>
    <scope>NUCLEOTIDE SEQUENCE [LARGE SCALE GENOMIC DNA]</scope>
    <source>
        <strain evidence="3">sipir</strain>
    </source>
</reference>
<dbReference type="Proteomes" id="UP000831532">
    <property type="component" value="Chromosome"/>
</dbReference>
<organism evidence="2 3">
    <name type="scientific">Massilia violaceinigra</name>
    <dbReference type="NCBI Taxonomy" id="2045208"/>
    <lineage>
        <taxon>Bacteria</taxon>
        <taxon>Pseudomonadati</taxon>
        <taxon>Pseudomonadota</taxon>
        <taxon>Betaproteobacteria</taxon>
        <taxon>Burkholderiales</taxon>
        <taxon>Oxalobacteraceae</taxon>
        <taxon>Telluria group</taxon>
        <taxon>Massilia</taxon>
    </lineage>
</organism>